<organism evidence="1 2">
    <name type="scientific">Araneus ventricosus</name>
    <name type="common">Orbweaver spider</name>
    <name type="synonym">Epeira ventricosa</name>
    <dbReference type="NCBI Taxonomy" id="182803"/>
    <lineage>
        <taxon>Eukaryota</taxon>
        <taxon>Metazoa</taxon>
        <taxon>Ecdysozoa</taxon>
        <taxon>Arthropoda</taxon>
        <taxon>Chelicerata</taxon>
        <taxon>Arachnida</taxon>
        <taxon>Araneae</taxon>
        <taxon>Araneomorphae</taxon>
        <taxon>Entelegynae</taxon>
        <taxon>Araneoidea</taxon>
        <taxon>Araneidae</taxon>
        <taxon>Araneus</taxon>
    </lineage>
</organism>
<keyword evidence="2" id="KW-1185">Reference proteome</keyword>
<protein>
    <submittedName>
        <fullName evidence="1">Uncharacterized protein</fullName>
    </submittedName>
</protein>
<reference evidence="1 2" key="1">
    <citation type="journal article" date="2019" name="Sci. Rep.">
        <title>Orb-weaving spider Araneus ventricosus genome elucidates the spidroin gene catalogue.</title>
        <authorList>
            <person name="Kono N."/>
            <person name="Nakamura H."/>
            <person name="Ohtoshi R."/>
            <person name="Moran D.A.P."/>
            <person name="Shinohara A."/>
            <person name="Yoshida Y."/>
            <person name="Fujiwara M."/>
            <person name="Mori M."/>
            <person name="Tomita M."/>
            <person name="Arakawa K."/>
        </authorList>
    </citation>
    <scope>NUCLEOTIDE SEQUENCE [LARGE SCALE GENOMIC DNA]</scope>
</reference>
<evidence type="ECO:0000313" key="1">
    <source>
        <dbReference type="EMBL" id="GBO33756.1"/>
    </source>
</evidence>
<accession>A0A4Y2WB93</accession>
<comment type="caution">
    <text evidence="1">The sequence shown here is derived from an EMBL/GenBank/DDBJ whole genome shotgun (WGS) entry which is preliminary data.</text>
</comment>
<proteinExistence type="predicted"/>
<dbReference type="EMBL" id="BGPR01057429">
    <property type="protein sequence ID" value="GBO33756.1"/>
    <property type="molecule type" value="Genomic_DNA"/>
</dbReference>
<name>A0A4Y2WB93_ARAVE</name>
<gene>
    <name evidence="1" type="ORF">AVEN_114208_1</name>
</gene>
<dbReference type="AlphaFoldDB" id="A0A4Y2WB93"/>
<dbReference type="Proteomes" id="UP000499080">
    <property type="component" value="Unassembled WGS sequence"/>
</dbReference>
<sequence>MRICRRSEQDLGSPEGMITLVVITNGSIANDETYSLGRALLMRCSNGGLFYIVQRSRIFICGVLVIHYFRNITARWKTALWYGIGYEIFRCSKVPCVIKESYS</sequence>
<evidence type="ECO:0000313" key="2">
    <source>
        <dbReference type="Proteomes" id="UP000499080"/>
    </source>
</evidence>